<keyword evidence="4" id="KW-1185">Reference proteome</keyword>
<dbReference type="EMBL" id="CP047045">
    <property type="protein sequence ID" value="QGZ93947.1"/>
    <property type="molecule type" value="Genomic_DNA"/>
</dbReference>
<evidence type="ECO:0000313" key="3">
    <source>
        <dbReference type="EMBL" id="QGZ93947.1"/>
    </source>
</evidence>
<dbReference type="InterPro" id="IPR051199">
    <property type="entry name" value="LPS_LOS_Heptosyltrfase"/>
</dbReference>
<proteinExistence type="predicted"/>
<dbReference type="AlphaFoldDB" id="A0A6I6MMJ3"/>
<dbReference type="InterPro" id="IPR002201">
    <property type="entry name" value="Glyco_trans_9"/>
</dbReference>
<dbReference type="GO" id="GO:0008713">
    <property type="term" value="F:ADP-heptose-lipopolysaccharide heptosyltransferase activity"/>
    <property type="evidence" value="ECO:0007669"/>
    <property type="project" value="TreeGrafter"/>
</dbReference>
<protein>
    <submittedName>
        <fullName evidence="3">ADP-heptose:LPS heptosyltransferase II</fullName>
    </submittedName>
</protein>
<keyword evidence="1" id="KW-0328">Glycosyltransferase</keyword>
<keyword evidence="2 3" id="KW-0808">Transferase</keyword>
<dbReference type="GO" id="GO:0009244">
    <property type="term" value="P:lipopolysaccharide core region biosynthetic process"/>
    <property type="evidence" value="ECO:0007669"/>
    <property type="project" value="TreeGrafter"/>
</dbReference>
<accession>A0A6I6MMJ3</accession>
<dbReference type="SUPFAM" id="SSF53756">
    <property type="entry name" value="UDP-Glycosyltransferase/glycogen phosphorylase"/>
    <property type="match status" value="1"/>
</dbReference>
<reference evidence="4" key="1">
    <citation type="submission" date="2019-12" db="EMBL/GenBank/DDBJ databases">
        <title>Complete genome of Terracaulis silvestris 0127_4.</title>
        <authorList>
            <person name="Vieira S."/>
            <person name="Riedel T."/>
            <person name="Sproer C."/>
            <person name="Pascual J."/>
            <person name="Boedeker C."/>
            <person name="Overmann J."/>
        </authorList>
    </citation>
    <scope>NUCLEOTIDE SEQUENCE [LARGE SCALE GENOMIC DNA]</scope>
    <source>
        <strain evidence="4">0127_4</strain>
    </source>
</reference>
<evidence type="ECO:0000313" key="4">
    <source>
        <dbReference type="Proteomes" id="UP000431269"/>
    </source>
</evidence>
<dbReference type="Proteomes" id="UP000431269">
    <property type="component" value="Chromosome"/>
</dbReference>
<evidence type="ECO:0000256" key="1">
    <source>
        <dbReference type="ARBA" id="ARBA00022676"/>
    </source>
</evidence>
<name>A0A6I6MMJ3_9CAUL</name>
<dbReference type="Pfam" id="PF01075">
    <property type="entry name" value="Glyco_transf_9"/>
    <property type="match status" value="1"/>
</dbReference>
<dbReference type="GO" id="GO:0005829">
    <property type="term" value="C:cytosol"/>
    <property type="evidence" value="ECO:0007669"/>
    <property type="project" value="TreeGrafter"/>
</dbReference>
<gene>
    <name evidence="3" type="ORF">DSM104635_00762</name>
</gene>
<dbReference type="PANTHER" id="PTHR30160">
    <property type="entry name" value="TETRAACYLDISACCHARIDE 4'-KINASE-RELATED"/>
    <property type="match status" value="1"/>
</dbReference>
<evidence type="ECO:0000256" key="2">
    <source>
        <dbReference type="ARBA" id="ARBA00022679"/>
    </source>
</evidence>
<dbReference type="KEGG" id="tsv:DSM104635_00762"/>
<dbReference type="RefSeq" id="WP_158764925.1">
    <property type="nucleotide sequence ID" value="NZ_CP047045.1"/>
</dbReference>
<dbReference type="Gene3D" id="3.40.50.2000">
    <property type="entry name" value="Glycogen Phosphorylase B"/>
    <property type="match status" value="2"/>
</dbReference>
<organism evidence="3 4">
    <name type="scientific">Terricaulis silvestris</name>
    <dbReference type="NCBI Taxonomy" id="2686094"/>
    <lineage>
        <taxon>Bacteria</taxon>
        <taxon>Pseudomonadati</taxon>
        <taxon>Pseudomonadota</taxon>
        <taxon>Alphaproteobacteria</taxon>
        <taxon>Caulobacterales</taxon>
        <taxon>Caulobacteraceae</taxon>
        <taxon>Terricaulis</taxon>
    </lineage>
</organism>
<dbReference type="CDD" id="cd03789">
    <property type="entry name" value="GT9_LPS_heptosyltransferase"/>
    <property type="match status" value="1"/>
</dbReference>
<sequence length="338" mass="36769">MIPWRKSNSQKGEAAAANTVLVIQLGGMAEFVQALAAAKLIREQHLGARINLLTTETTKELAEKCPYFDTVEADGKPQEPQAITKLIGRIRAAKYDVVYDLEGSNRTKNYFQGLRPWPPKWSGPVSGASYAYTGADREHLNPLDAYQAQLAIAGIDEGPLMPDFTWIRSVLRDPPRLRPDFFGIRGPYVLLLPRGSDALPNRRWPEEKYIDLARRIVRNGVTPVVLGGTDERPVGAAIAKAEPLAKNLVTRPDLFQHIGLAERASFAVGDDVELMHLAAAAGAPSLVFLSSLNHPDRAAPRGRGGVVALTAAIIADLPVEQVDAQLRNCGVYRQAATA</sequence>